<reference evidence="7" key="2">
    <citation type="submission" date="2023-04" db="EMBL/GenBank/DDBJ databases">
        <authorList>
            <person name="Bruccoleri R.E."/>
            <person name="Oakeley E.J."/>
            <person name="Faust A.-M."/>
            <person name="Dessus-Babus S."/>
            <person name="Altorfer M."/>
            <person name="Burckhardt D."/>
            <person name="Oertli M."/>
            <person name="Naumann U."/>
            <person name="Petersen F."/>
            <person name="Wong J."/>
        </authorList>
    </citation>
    <scope>NUCLEOTIDE SEQUENCE</scope>
    <source>
        <strain evidence="7">GSM-AAB239-AS_SAM_17_03QT</strain>
        <tissue evidence="7">Leaf</tissue>
    </source>
</reference>
<gene>
    <name evidence="7" type="ORF">M6B38_270880</name>
</gene>
<feature type="transmembrane region" description="Helical" evidence="6">
    <location>
        <begin position="232"/>
        <end position="250"/>
    </location>
</feature>
<dbReference type="EMBL" id="JANAVB010003703">
    <property type="protein sequence ID" value="KAJ6849177.1"/>
    <property type="molecule type" value="Genomic_DNA"/>
</dbReference>
<keyword evidence="4 6" id="KW-1133">Transmembrane helix</keyword>
<name>A0AAX6I8G3_IRIPA</name>
<dbReference type="PANTHER" id="PTHR10383">
    <property type="entry name" value="SERINE INCORPORATOR"/>
    <property type="match status" value="1"/>
</dbReference>
<sequence>MERPPGLVNNYVAQCDSRSKEIPREQSLSAKQESDIYYGKRKQSLRARYVYGFIFLATNLFAWFIRDYGHKILASFHRIVAFCGIKGDDCFHAGGVLRVSFGSSIYFLFMFVTTFRASKLHGARNSWHSSWWILKFVLYLAAMMISFIMPAYFIQLYGEVARIGAGIFLLLQLISVIHFISWCDSHWKPDLQSKQNGFWGLLLSAILYTATFSGIVLMYFKYAPDTSCTLNIFVITWTVILVNVMMIVSLHSKINRGLLSSALMGLYTVFLCWSAIQSEPPIEKCNMQKEMDDNIDMTTILSFLIGICVIVMATFSTGIDSKPFSSAKKKFSWKMTSLISMMCSISYFHWEQCILQCYSLAGKCTTQPENGALMSVGPVPG</sequence>
<evidence type="ECO:0000313" key="7">
    <source>
        <dbReference type="EMBL" id="KAJ6849177.1"/>
    </source>
</evidence>
<keyword evidence="3 6" id="KW-0812">Transmembrane</keyword>
<feature type="transmembrane region" description="Helical" evidence="6">
    <location>
        <begin position="201"/>
        <end position="220"/>
    </location>
</feature>
<feature type="transmembrane region" description="Helical" evidence="6">
    <location>
        <begin position="136"/>
        <end position="154"/>
    </location>
</feature>
<dbReference type="PANTHER" id="PTHR10383:SF23">
    <property type="entry name" value="SERINC-DOMAIN CONTAINING SERINE AND SPHINGOLIPID BIOSYNTHESIS PROTEIN"/>
    <property type="match status" value="1"/>
</dbReference>
<organism evidence="7 8">
    <name type="scientific">Iris pallida</name>
    <name type="common">Sweet iris</name>
    <dbReference type="NCBI Taxonomy" id="29817"/>
    <lineage>
        <taxon>Eukaryota</taxon>
        <taxon>Viridiplantae</taxon>
        <taxon>Streptophyta</taxon>
        <taxon>Embryophyta</taxon>
        <taxon>Tracheophyta</taxon>
        <taxon>Spermatophyta</taxon>
        <taxon>Magnoliopsida</taxon>
        <taxon>Liliopsida</taxon>
        <taxon>Asparagales</taxon>
        <taxon>Iridaceae</taxon>
        <taxon>Iridoideae</taxon>
        <taxon>Irideae</taxon>
        <taxon>Iris</taxon>
    </lineage>
</organism>
<evidence type="ECO:0000256" key="3">
    <source>
        <dbReference type="ARBA" id="ARBA00022692"/>
    </source>
</evidence>
<dbReference type="InterPro" id="IPR005016">
    <property type="entry name" value="TDE1/TMS"/>
</dbReference>
<dbReference type="AlphaFoldDB" id="A0AAX6I8G3"/>
<keyword evidence="5 6" id="KW-0472">Membrane</keyword>
<evidence type="ECO:0000256" key="2">
    <source>
        <dbReference type="ARBA" id="ARBA00006665"/>
    </source>
</evidence>
<accession>A0AAX6I8G3</accession>
<feature type="transmembrane region" description="Helical" evidence="6">
    <location>
        <begin position="160"/>
        <end position="180"/>
    </location>
</feature>
<comment type="caution">
    <text evidence="7">The sequence shown here is derived from an EMBL/GenBank/DDBJ whole genome shotgun (WGS) entry which is preliminary data.</text>
</comment>
<evidence type="ECO:0000256" key="1">
    <source>
        <dbReference type="ARBA" id="ARBA00004141"/>
    </source>
</evidence>
<dbReference type="Proteomes" id="UP001140949">
    <property type="component" value="Unassembled WGS sequence"/>
</dbReference>
<reference evidence="7" key="1">
    <citation type="journal article" date="2023" name="GigaByte">
        <title>Genome assembly of the bearded iris, Iris pallida Lam.</title>
        <authorList>
            <person name="Bruccoleri R.E."/>
            <person name="Oakeley E.J."/>
            <person name="Faust A.M.E."/>
            <person name="Altorfer M."/>
            <person name="Dessus-Babus S."/>
            <person name="Burckhardt D."/>
            <person name="Oertli M."/>
            <person name="Naumann U."/>
            <person name="Petersen F."/>
            <person name="Wong J."/>
        </authorList>
    </citation>
    <scope>NUCLEOTIDE SEQUENCE</scope>
    <source>
        <strain evidence="7">GSM-AAB239-AS_SAM_17_03QT</strain>
    </source>
</reference>
<proteinExistence type="inferred from homology"/>
<feature type="transmembrane region" description="Helical" evidence="6">
    <location>
        <begin position="96"/>
        <end position="115"/>
    </location>
</feature>
<feature type="transmembrane region" description="Helical" evidence="6">
    <location>
        <begin position="257"/>
        <end position="277"/>
    </location>
</feature>
<protein>
    <submittedName>
        <fullName evidence="7">Serine incorporator isoform X1</fullName>
    </submittedName>
</protein>
<keyword evidence="8" id="KW-1185">Reference proteome</keyword>
<comment type="similarity">
    <text evidence="2">Belongs to the TDE1 family.</text>
</comment>
<evidence type="ECO:0000256" key="4">
    <source>
        <dbReference type="ARBA" id="ARBA00022989"/>
    </source>
</evidence>
<evidence type="ECO:0000256" key="6">
    <source>
        <dbReference type="SAM" id="Phobius"/>
    </source>
</evidence>
<evidence type="ECO:0000256" key="5">
    <source>
        <dbReference type="ARBA" id="ARBA00023136"/>
    </source>
</evidence>
<dbReference type="Pfam" id="PF03348">
    <property type="entry name" value="Serinc"/>
    <property type="match status" value="1"/>
</dbReference>
<evidence type="ECO:0000313" key="8">
    <source>
        <dbReference type="Proteomes" id="UP001140949"/>
    </source>
</evidence>
<comment type="subcellular location">
    <subcellularLocation>
        <location evidence="1">Membrane</location>
        <topology evidence="1">Multi-pass membrane protein</topology>
    </subcellularLocation>
</comment>
<dbReference type="GO" id="GO:0016020">
    <property type="term" value="C:membrane"/>
    <property type="evidence" value="ECO:0007669"/>
    <property type="project" value="UniProtKB-SubCell"/>
</dbReference>
<feature type="transmembrane region" description="Helical" evidence="6">
    <location>
        <begin position="297"/>
        <end position="319"/>
    </location>
</feature>
<feature type="transmembrane region" description="Helical" evidence="6">
    <location>
        <begin position="49"/>
        <end position="65"/>
    </location>
</feature>